<evidence type="ECO:0000313" key="12">
    <source>
        <dbReference type="Proteomes" id="UP000196655"/>
    </source>
</evidence>
<feature type="domain" description="Pyridoxine 5'-phosphate oxidase dimerisation C-terminal" evidence="10">
    <location>
        <begin position="185"/>
        <end position="225"/>
    </location>
</feature>
<dbReference type="Gene3D" id="2.30.110.10">
    <property type="entry name" value="Electron Transport, Fmn-binding Protein, Chain A"/>
    <property type="match status" value="1"/>
</dbReference>
<feature type="binding site" evidence="6">
    <location>
        <position position="140"/>
    </location>
    <ligand>
        <name>substrate</name>
    </ligand>
</feature>
<keyword evidence="3 6" id="KW-0288">FMN</keyword>
<feature type="binding site" evidence="6 7">
    <location>
        <position position="91"/>
    </location>
    <ligand>
        <name>FMN</name>
        <dbReference type="ChEBI" id="CHEBI:58210"/>
    </ligand>
</feature>
<evidence type="ECO:0000256" key="4">
    <source>
        <dbReference type="ARBA" id="ARBA00023002"/>
    </source>
</evidence>
<feature type="binding site" evidence="6 7">
    <location>
        <begin position="85"/>
        <end position="86"/>
    </location>
    <ligand>
        <name>FMN</name>
        <dbReference type="ChEBI" id="CHEBI:58210"/>
    </ligand>
</feature>
<dbReference type="GO" id="GO:0004733">
    <property type="term" value="F:pyridoxamine phosphate oxidase activity"/>
    <property type="evidence" value="ECO:0007669"/>
    <property type="project" value="UniProtKB-UniRule"/>
</dbReference>
<dbReference type="RefSeq" id="WP_088150838.1">
    <property type="nucleotide sequence ID" value="NZ_NHON01000014.1"/>
</dbReference>
<evidence type="ECO:0000259" key="10">
    <source>
        <dbReference type="Pfam" id="PF10590"/>
    </source>
</evidence>
<evidence type="ECO:0000256" key="6">
    <source>
        <dbReference type="HAMAP-Rule" id="MF_01629"/>
    </source>
</evidence>
<dbReference type="InterPro" id="IPR019740">
    <property type="entry name" value="Pyridox_Oxase_CS"/>
</dbReference>
<dbReference type="PANTHER" id="PTHR10851:SF0">
    <property type="entry name" value="PYRIDOXINE-5'-PHOSPHATE OXIDASE"/>
    <property type="match status" value="1"/>
</dbReference>
<reference evidence="12" key="1">
    <citation type="submission" date="2017-05" db="EMBL/GenBank/DDBJ databases">
        <authorList>
            <person name="Macchi M."/>
            <person name="Festa S."/>
            <person name="Coppotelli B.M."/>
            <person name="Morelli I.S."/>
        </authorList>
    </citation>
    <scope>NUCLEOTIDE SEQUENCE [LARGE SCALE GENOMIC DNA]</scope>
    <source>
        <strain evidence="12">I</strain>
    </source>
</reference>
<dbReference type="UniPathway" id="UPA01068">
    <property type="reaction ID" value="UER00304"/>
</dbReference>
<evidence type="ECO:0000256" key="5">
    <source>
        <dbReference type="ARBA" id="ARBA00023096"/>
    </source>
</evidence>
<gene>
    <name evidence="6" type="primary">pdxH</name>
    <name evidence="11" type="ORF">BWR60_09835</name>
</gene>
<comment type="caution">
    <text evidence="11">The sequence shown here is derived from an EMBL/GenBank/DDBJ whole genome shotgun (WGS) entry which is preliminary data.</text>
</comment>
<comment type="subunit">
    <text evidence="6">Homodimer.</text>
</comment>
<name>A0A211ZQB0_9PROT</name>
<dbReference type="InterPro" id="IPR012349">
    <property type="entry name" value="Split_barrel_FMN-bd"/>
</dbReference>
<feature type="binding site" evidence="6 7">
    <location>
        <position position="92"/>
    </location>
    <ligand>
        <name>FMN</name>
        <dbReference type="ChEBI" id="CHEBI:58210"/>
    </ligand>
</feature>
<dbReference type="PANTHER" id="PTHR10851">
    <property type="entry name" value="PYRIDOXINE-5-PHOSPHATE OXIDASE"/>
    <property type="match status" value="1"/>
</dbReference>
<dbReference type="HAMAP" id="MF_01629">
    <property type="entry name" value="PdxH"/>
    <property type="match status" value="1"/>
</dbReference>
<evidence type="ECO:0000256" key="1">
    <source>
        <dbReference type="ARBA" id="ARBA00007301"/>
    </source>
</evidence>
<evidence type="ECO:0000313" key="11">
    <source>
        <dbReference type="EMBL" id="OWJ67287.1"/>
    </source>
</evidence>
<dbReference type="Proteomes" id="UP000196655">
    <property type="component" value="Unassembled WGS sequence"/>
</dbReference>
<evidence type="ECO:0000259" key="9">
    <source>
        <dbReference type="Pfam" id="PF01243"/>
    </source>
</evidence>
<dbReference type="InterPro" id="IPR011576">
    <property type="entry name" value="Pyridox_Oxase_N"/>
</dbReference>
<dbReference type="SUPFAM" id="SSF50475">
    <property type="entry name" value="FMN-binding split barrel"/>
    <property type="match status" value="1"/>
</dbReference>
<organism evidence="11 12">
    <name type="scientific">Inquilinus limosus</name>
    <dbReference type="NCBI Taxonomy" id="171674"/>
    <lineage>
        <taxon>Bacteria</taxon>
        <taxon>Pseudomonadati</taxon>
        <taxon>Pseudomonadota</taxon>
        <taxon>Alphaproteobacteria</taxon>
        <taxon>Rhodospirillales</taxon>
        <taxon>Rhodospirillaceae</taxon>
        <taxon>Inquilinus</taxon>
    </lineage>
</organism>
<keyword evidence="4 6" id="KW-0560">Oxidoreductase</keyword>
<feature type="binding site" evidence="6 7">
    <location>
        <begin position="65"/>
        <end position="70"/>
    </location>
    <ligand>
        <name>FMN</name>
        <dbReference type="ChEBI" id="CHEBI:58210"/>
    </ligand>
</feature>
<dbReference type="NCBIfam" id="NF004231">
    <property type="entry name" value="PRK05679.1"/>
    <property type="match status" value="1"/>
</dbReference>
<evidence type="ECO:0000256" key="2">
    <source>
        <dbReference type="ARBA" id="ARBA00022630"/>
    </source>
</evidence>
<evidence type="ECO:0000256" key="7">
    <source>
        <dbReference type="PIRSR" id="PIRSR000190-2"/>
    </source>
</evidence>
<feature type="binding site" evidence="6 7">
    <location>
        <position position="198"/>
    </location>
    <ligand>
        <name>FMN</name>
        <dbReference type="ChEBI" id="CHEBI:58210"/>
    </ligand>
</feature>
<proteinExistence type="inferred from homology"/>
<evidence type="ECO:0000256" key="8">
    <source>
        <dbReference type="SAM" id="MobiDB-lite"/>
    </source>
</evidence>
<dbReference type="STRING" id="1122125.GCA_000423185_01201"/>
<dbReference type="InterPro" id="IPR019576">
    <property type="entry name" value="Pyridoxamine_oxidase_dimer_C"/>
</dbReference>
<dbReference type="Pfam" id="PF10590">
    <property type="entry name" value="PNP_phzG_C"/>
    <property type="match status" value="1"/>
</dbReference>
<feature type="binding site" evidence="6">
    <location>
        <position position="132"/>
    </location>
    <ligand>
        <name>substrate</name>
    </ligand>
</feature>
<comment type="catalytic activity">
    <reaction evidence="6">
        <text>pyridoxamine 5'-phosphate + O2 + H2O = pyridoxal 5'-phosphate + H2O2 + NH4(+)</text>
        <dbReference type="Rhea" id="RHEA:15817"/>
        <dbReference type="ChEBI" id="CHEBI:15377"/>
        <dbReference type="ChEBI" id="CHEBI:15379"/>
        <dbReference type="ChEBI" id="CHEBI:16240"/>
        <dbReference type="ChEBI" id="CHEBI:28938"/>
        <dbReference type="ChEBI" id="CHEBI:58451"/>
        <dbReference type="ChEBI" id="CHEBI:597326"/>
        <dbReference type="EC" id="1.4.3.5"/>
    </reaction>
</comment>
<keyword evidence="12" id="KW-1185">Reference proteome</keyword>
<keyword evidence="2 6" id="KW-0285">Flavoprotein</keyword>
<dbReference type="InterPro" id="IPR000659">
    <property type="entry name" value="Pyridox_Oxase"/>
</dbReference>
<comment type="similarity">
    <text evidence="1 6">Belongs to the pyridoxamine 5'-phosphate oxidase family.</text>
</comment>
<protein>
    <recommendedName>
        <fullName evidence="6">Pyridoxine/pyridoxamine 5'-phosphate oxidase</fullName>
        <ecNumber evidence="6">1.4.3.5</ecNumber>
    </recommendedName>
    <alternativeName>
        <fullName evidence="6">PNP/PMP oxidase</fullName>
        <shortName evidence="6">PNPOx</shortName>
    </alternativeName>
    <alternativeName>
        <fullName evidence="6">Pyridoxal 5'-phosphate synthase</fullName>
    </alternativeName>
</protein>
<sequence>MTTPPSDTPNSGSAASEPANRDFVPPADPFALFEGWFALASAHEINDPNAVALATATADGVPSVRMVLLKGVDDAAAEARGFVFFTNLESRKGEELARNPRAALCFYWKSLRRQVRIEGPVTPVEPAEADAYYASRARGSRIGAWASAQSRPLADRATLEQAVDEATRRFGPEESDGPVPRPPHWSGFRLVPWRIEFWQERPYRLHDRVVYEPGLDGWRHHRLYP</sequence>
<comment type="catalytic activity">
    <reaction evidence="6">
        <text>pyridoxine 5'-phosphate + O2 = pyridoxal 5'-phosphate + H2O2</text>
        <dbReference type="Rhea" id="RHEA:15149"/>
        <dbReference type="ChEBI" id="CHEBI:15379"/>
        <dbReference type="ChEBI" id="CHEBI:16240"/>
        <dbReference type="ChEBI" id="CHEBI:58589"/>
        <dbReference type="ChEBI" id="CHEBI:597326"/>
        <dbReference type="EC" id="1.4.3.5"/>
    </reaction>
</comment>
<dbReference type="NCBIfam" id="TIGR00558">
    <property type="entry name" value="pdxH"/>
    <property type="match status" value="1"/>
</dbReference>
<dbReference type="AlphaFoldDB" id="A0A211ZQB0"/>
<accession>A0A211ZQB0</accession>
<feature type="binding site" evidence="6 7">
    <location>
        <position position="208"/>
    </location>
    <ligand>
        <name>FMN</name>
        <dbReference type="ChEBI" id="CHEBI:58210"/>
    </ligand>
</feature>
<feature type="binding site" evidence="6">
    <location>
        <begin position="204"/>
        <end position="206"/>
    </location>
    <ligand>
        <name>substrate</name>
    </ligand>
</feature>
<comment type="cofactor">
    <cofactor evidence="6 7">
        <name>FMN</name>
        <dbReference type="ChEBI" id="CHEBI:58210"/>
    </cofactor>
    <text evidence="6 7">Binds 1 FMN per subunit.</text>
</comment>
<feature type="binding site" evidence="6">
    <location>
        <position position="70"/>
    </location>
    <ligand>
        <name>substrate</name>
    </ligand>
</feature>
<feature type="region of interest" description="Disordered" evidence="8">
    <location>
        <begin position="1"/>
        <end position="22"/>
    </location>
</feature>
<feature type="domain" description="Pyridoxamine 5'-phosphate oxidase N-terminal" evidence="9">
    <location>
        <begin position="44"/>
        <end position="166"/>
    </location>
</feature>
<dbReference type="PROSITE" id="PS01064">
    <property type="entry name" value="PYRIDOX_OXIDASE"/>
    <property type="match status" value="1"/>
</dbReference>
<dbReference type="PIRSF" id="PIRSF000190">
    <property type="entry name" value="Pyd_amn-ph_oxd"/>
    <property type="match status" value="1"/>
</dbReference>
<feature type="binding site" evidence="6 7">
    <location>
        <begin position="149"/>
        <end position="150"/>
    </location>
    <ligand>
        <name>FMN</name>
        <dbReference type="ChEBI" id="CHEBI:58210"/>
    </ligand>
</feature>
<dbReference type="GO" id="GO:0010181">
    <property type="term" value="F:FMN binding"/>
    <property type="evidence" value="ECO:0007669"/>
    <property type="project" value="UniProtKB-UniRule"/>
</dbReference>
<dbReference type="OrthoDB" id="9780392at2"/>
<comment type="pathway">
    <text evidence="6">Cofactor metabolism; pyridoxal 5'-phosphate salvage; pyridoxal 5'-phosphate from pyridoxamine 5'-phosphate: step 1/1.</text>
</comment>
<comment type="function">
    <text evidence="6">Catalyzes the oxidation of either pyridoxine 5'-phosphate (PNP) or pyridoxamine 5'-phosphate (PMP) into pyridoxal 5'-phosphate (PLP).</text>
</comment>
<evidence type="ECO:0000256" key="3">
    <source>
        <dbReference type="ARBA" id="ARBA00022643"/>
    </source>
</evidence>
<keyword evidence="5 6" id="KW-0664">Pyridoxine biosynthesis</keyword>
<dbReference type="Pfam" id="PF01243">
    <property type="entry name" value="PNPOx_N"/>
    <property type="match status" value="1"/>
</dbReference>
<dbReference type="EMBL" id="NHON01000014">
    <property type="protein sequence ID" value="OWJ67287.1"/>
    <property type="molecule type" value="Genomic_DNA"/>
</dbReference>
<feature type="binding site" evidence="6">
    <location>
        <position position="136"/>
    </location>
    <ligand>
        <name>substrate</name>
    </ligand>
</feature>
<feature type="compositionally biased region" description="Polar residues" evidence="8">
    <location>
        <begin position="1"/>
        <end position="14"/>
    </location>
</feature>
<dbReference type="EC" id="1.4.3.5" evidence="6"/>
<dbReference type="GO" id="GO:0008615">
    <property type="term" value="P:pyridoxine biosynthetic process"/>
    <property type="evidence" value="ECO:0007669"/>
    <property type="project" value="UniProtKB-UniRule"/>
</dbReference>
<feature type="binding site" evidence="6 7">
    <location>
        <position position="114"/>
    </location>
    <ligand>
        <name>FMN</name>
        <dbReference type="ChEBI" id="CHEBI:58210"/>
    </ligand>
</feature>
<comment type="pathway">
    <text evidence="6">Cofactor metabolism; pyridoxal 5'-phosphate salvage; pyridoxal 5'-phosphate from pyridoxine 5'-phosphate: step 1/1.</text>
</comment>